<dbReference type="AlphaFoldDB" id="D2AWT7"/>
<dbReference type="InterPro" id="IPR051610">
    <property type="entry name" value="GPI/OXD"/>
</dbReference>
<evidence type="ECO:0000259" key="2">
    <source>
        <dbReference type="Pfam" id="PF07883"/>
    </source>
</evidence>
<protein>
    <recommendedName>
        <fullName evidence="2">Cupin type-2 domain-containing protein</fullName>
    </recommendedName>
</protein>
<reference evidence="3 4" key="1">
    <citation type="journal article" date="2010" name="Stand. Genomic Sci.">
        <title>Complete genome sequence of Streptosporangium roseum type strain (NI 9100).</title>
        <authorList>
            <person name="Nolan M."/>
            <person name="Sikorski J."/>
            <person name="Jando M."/>
            <person name="Lucas S."/>
            <person name="Lapidus A."/>
            <person name="Glavina Del Rio T."/>
            <person name="Chen F."/>
            <person name="Tice H."/>
            <person name="Pitluck S."/>
            <person name="Cheng J.F."/>
            <person name="Chertkov O."/>
            <person name="Sims D."/>
            <person name="Meincke L."/>
            <person name="Brettin T."/>
            <person name="Han C."/>
            <person name="Detter J.C."/>
            <person name="Bruce D."/>
            <person name="Goodwin L."/>
            <person name="Land M."/>
            <person name="Hauser L."/>
            <person name="Chang Y.J."/>
            <person name="Jeffries C.D."/>
            <person name="Ivanova N."/>
            <person name="Mavromatis K."/>
            <person name="Mikhailova N."/>
            <person name="Chen A."/>
            <person name="Palaniappan K."/>
            <person name="Chain P."/>
            <person name="Rohde M."/>
            <person name="Goker M."/>
            <person name="Bristow J."/>
            <person name="Eisen J.A."/>
            <person name="Markowitz V."/>
            <person name="Hugenholtz P."/>
            <person name="Kyrpides N.C."/>
            <person name="Klenk H.P."/>
        </authorList>
    </citation>
    <scope>NUCLEOTIDE SEQUENCE [LARGE SCALE GENOMIC DNA]</scope>
    <source>
        <strain evidence="4">ATCC 12428 / DSM 43021 / JCM 3005 / NI 9100</strain>
    </source>
</reference>
<evidence type="ECO:0000313" key="3">
    <source>
        <dbReference type="EMBL" id="ACZ88865.1"/>
    </source>
</evidence>
<dbReference type="eggNOG" id="COG0662">
    <property type="taxonomic scope" value="Bacteria"/>
</dbReference>
<accession>D2AWT7</accession>
<dbReference type="Proteomes" id="UP000002029">
    <property type="component" value="Chromosome"/>
</dbReference>
<dbReference type="GO" id="GO:0046872">
    <property type="term" value="F:metal ion binding"/>
    <property type="evidence" value="ECO:0007669"/>
    <property type="project" value="UniProtKB-KW"/>
</dbReference>
<keyword evidence="1" id="KW-0479">Metal-binding</keyword>
<organism evidence="3 4">
    <name type="scientific">Streptosporangium roseum (strain ATCC 12428 / DSM 43021 / JCM 3005 / KCTC 9067 / NCIMB 10171 / NRRL 2505 / NI 9100)</name>
    <dbReference type="NCBI Taxonomy" id="479432"/>
    <lineage>
        <taxon>Bacteria</taxon>
        <taxon>Bacillati</taxon>
        <taxon>Actinomycetota</taxon>
        <taxon>Actinomycetes</taxon>
        <taxon>Streptosporangiales</taxon>
        <taxon>Streptosporangiaceae</taxon>
        <taxon>Streptosporangium</taxon>
    </lineage>
</organism>
<dbReference type="InterPro" id="IPR014710">
    <property type="entry name" value="RmlC-like_jellyroll"/>
</dbReference>
<dbReference type="RefSeq" id="WP_012892600.1">
    <property type="nucleotide sequence ID" value="NC_013595.1"/>
</dbReference>
<dbReference type="SUPFAM" id="SSF51182">
    <property type="entry name" value="RmlC-like cupins"/>
    <property type="match status" value="1"/>
</dbReference>
<keyword evidence="4" id="KW-1185">Reference proteome</keyword>
<evidence type="ECO:0000313" key="4">
    <source>
        <dbReference type="Proteomes" id="UP000002029"/>
    </source>
</evidence>
<name>D2AWT7_STRRD</name>
<dbReference type="InterPro" id="IPR011051">
    <property type="entry name" value="RmlC_Cupin_sf"/>
</dbReference>
<dbReference type="Pfam" id="PF07883">
    <property type="entry name" value="Cupin_2"/>
    <property type="match status" value="1"/>
</dbReference>
<feature type="domain" description="Cupin type-2" evidence="2">
    <location>
        <begin position="47"/>
        <end position="114"/>
    </location>
</feature>
<dbReference type="Gene3D" id="2.60.120.10">
    <property type="entry name" value="Jelly Rolls"/>
    <property type="match status" value="1"/>
</dbReference>
<dbReference type="HOGENOM" id="CLU_1694581_0_0_11"/>
<dbReference type="InterPro" id="IPR013096">
    <property type="entry name" value="Cupin_2"/>
</dbReference>
<proteinExistence type="predicted"/>
<dbReference type="STRING" id="479432.Sros_6135"/>
<dbReference type="PANTHER" id="PTHR35848:SF6">
    <property type="entry name" value="CUPIN TYPE-2 DOMAIN-CONTAINING PROTEIN"/>
    <property type="match status" value="1"/>
</dbReference>
<dbReference type="EMBL" id="CP001814">
    <property type="protein sequence ID" value="ACZ88865.1"/>
    <property type="molecule type" value="Genomic_DNA"/>
</dbReference>
<evidence type="ECO:0000256" key="1">
    <source>
        <dbReference type="ARBA" id="ARBA00022723"/>
    </source>
</evidence>
<sequence length="155" mass="16947">MAIIDTPDYLPFPESDPDNYKPGSSMWAVMDPVSPDGDYVKDLVVGFERLASGEGIPLHIHTTEELLIIDEGEAEARLGDERRVVGPGTVIFVPAGTPHGFRNLSGGVVRLHAVVGRHIVGTQMLDRLPRPGTEGQPPQPARIDDFRKFISEPRT</sequence>
<dbReference type="PANTHER" id="PTHR35848">
    <property type="entry name" value="OXALATE-BINDING PROTEIN"/>
    <property type="match status" value="1"/>
</dbReference>
<gene>
    <name evidence="3" type="ordered locus">Sros_6135</name>
</gene>
<dbReference type="KEGG" id="sro:Sros_6135"/>